<comment type="caution">
    <text evidence="1">The sequence shown here is derived from an EMBL/GenBank/DDBJ whole genome shotgun (WGS) entry which is preliminary data.</text>
</comment>
<keyword evidence="2" id="KW-1185">Reference proteome</keyword>
<dbReference type="Proteomes" id="UP001597053">
    <property type="component" value="Unassembled WGS sequence"/>
</dbReference>
<dbReference type="PROSITE" id="PS51257">
    <property type="entry name" value="PROKAR_LIPOPROTEIN"/>
    <property type="match status" value="1"/>
</dbReference>
<sequence>MTEHSRDLSRRRLLFGGAAVGAGVLLAGCTSNETEPTAAQTKGA</sequence>
<dbReference type="EMBL" id="JBHTHM010001332">
    <property type="protein sequence ID" value="MFD0786395.1"/>
    <property type="molecule type" value="Genomic_DNA"/>
</dbReference>
<proteinExistence type="predicted"/>
<organism evidence="1 2">
    <name type="scientific">Micromonospora azadirachtae</name>
    <dbReference type="NCBI Taxonomy" id="1970735"/>
    <lineage>
        <taxon>Bacteria</taxon>
        <taxon>Bacillati</taxon>
        <taxon>Actinomycetota</taxon>
        <taxon>Actinomycetes</taxon>
        <taxon>Micromonosporales</taxon>
        <taxon>Micromonosporaceae</taxon>
        <taxon>Micromonospora</taxon>
    </lineage>
</organism>
<dbReference type="PROSITE" id="PS51318">
    <property type="entry name" value="TAT"/>
    <property type="match status" value="1"/>
</dbReference>
<dbReference type="InterPro" id="IPR006311">
    <property type="entry name" value="TAT_signal"/>
</dbReference>
<accession>A0ABW3A6N0</accession>
<gene>
    <name evidence="1" type="ORF">ACFQZ8_21050</name>
</gene>
<evidence type="ECO:0000313" key="1">
    <source>
        <dbReference type="EMBL" id="MFD0786395.1"/>
    </source>
</evidence>
<protein>
    <submittedName>
        <fullName evidence="1">Sugar ABC transporter substrate-binding protein</fullName>
    </submittedName>
</protein>
<name>A0ABW3A6N0_9ACTN</name>
<feature type="non-terminal residue" evidence="1">
    <location>
        <position position="44"/>
    </location>
</feature>
<evidence type="ECO:0000313" key="2">
    <source>
        <dbReference type="Proteomes" id="UP001597053"/>
    </source>
</evidence>
<reference evidence="2" key="1">
    <citation type="journal article" date="2019" name="Int. J. Syst. Evol. Microbiol.">
        <title>The Global Catalogue of Microorganisms (GCM) 10K type strain sequencing project: providing services to taxonomists for standard genome sequencing and annotation.</title>
        <authorList>
            <consortium name="The Broad Institute Genomics Platform"/>
            <consortium name="The Broad Institute Genome Sequencing Center for Infectious Disease"/>
            <person name="Wu L."/>
            <person name="Ma J."/>
        </authorList>
    </citation>
    <scope>NUCLEOTIDE SEQUENCE [LARGE SCALE GENOMIC DNA]</scope>
    <source>
        <strain evidence="2">JCM 32148</strain>
    </source>
</reference>